<dbReference type="Proteomes" id="UP001157125">
    <property type="component" value="Unassembled WGS sequence"/>
</dbReference>
<dbReference type="EMBL" id="BSUN01000001">
    <property type="protein sequence ID" value="GMA35678.1"/>
    <property type="molecule type" value="Genomic_DNA"/>
</dbReference>
<protein>
    <submittedName>
        <fullName evidence="2">Uncharacterized protein</fullName>
    </submittedName>
</protein>
<comment type="caution">
    <text evidence="2">The sequence shown here is derived from an EMBL/GenBank/DDBJ whole genome shotgun (WGS) entry which is preliminary data.</text>
</comment>
<sequence>MLFKLEEQELVVAHGRTRWVGRASREVEVVLERMRTAEIGRAMHAEAAATALGLSADASLKDIAGASPAPWDDLMHAHHAALSELTAQIASLGVSNHQPPFAGPAVDPAGAAGRRHRWRHL</sequence>
<proteinExistence type="predicted"/>
<keyword evidence="3" id="KW-1185">Reference proteome</keyword>
<feature type="region of interest" description="Disordered" evidence="1">
    <location>
        <begin position="100"/>
        <end position="121"/>
    </location>
</feature>
<organism evidence="2 3">
    <name type="scientific">Demequina litorisediminis</name>
    <dbReference type="NCBI Taxonomy" id="1849022"/>
    <lineage>
        <taxon>Bacteria</taxon>
        <taxon>Bacillati</taxon>
        <taxon>Actinomycetota</taxon>
        <taxon>Actinomycetes</taxon>
        <taxon>Micrococcales</taxon>
        <taxon>Demequinaceae</taxon>
        <taxon>Demequina</taxon>
    </lineage>
</organism>
<gene>
    <name evidence="2" type="ORF">GCM10025876_18820</name>
</gene>
<name>A0ABQ6ICW4_9MICO</name>
<evidence type="ECO:0000313" key="3">
    <source>
        <dbReference type="Proteomes" id="UP001157125"/>
    </source>
</evidence>
<feature type="compositionally biased region" description="Low complexity" evidence="1">
    <location>
        <begin position="100"/>
        <end position="112"/>
    </location>
</feature>
<evidence type="ECO:0000256" key="1">
    <source>
        <dbReference type="SAM" id="MobiDB-lite"/>
    </source>
</evidence>
<reference evidence="3" key="1">
    <citation type="journal article" date="2019" name="Int. J. Syst. Evol. Microbiol.">
        <title>The Global Catalogue of Microorganisms (GCM) 10K type strain sequencing project: providing services to taxonomists for standard genome sequencing and annotation.</title>
        <authorList>
            <consortium name="The Broad Institute Genomics Platform"/>
            <consortium name="The Broad Institute Genome Sequencing Center for Infectious Disease"/>
            <person name="Wu L."/>
            <person name="Ma J."/>
        </authorList>
    </citation>
    <scope>NUCLEOTIDE SEQUENCE [LARGE SCALE GENOMIC DNA]</scope>
    <source>
        <strain evidence="3">NBRC 112299</strain>
    </source>
</reference>
<accession>A0ABQ6ICW4</accession>
<evidence type="ECO:0000313" key="2">
    <source>
        <dbReference type="EMBL" id="GMA35678.1"/>
    </source>
</evidence>